<dbReference type="AlphaFoldDB" id="A0A841BHI2"/>
<dbReference type="Proteomes" id="UP000587527">
    <property type="component" value="Unassembled WGS sequence"/>
</dbReference>
<organism evidence="1 2">
    <name type="scientific">Allocatelliglobosispora scoriae</name>
    <dbReference type="NCBI Taxonomy" id="643052"/>
    <lineage>
        <taxon>Bacteria</taxon>
        <taxon>Bacillati</taxon>
        <taxon>Actinomycetota</taxon>
        <taxon>Actinomycetes</taxon>
        <taxon>Micromonosporales</taxon>
        <taxon>Micromonosporaceae</taxon>
        <taxon>Allocatelliglobosispora</taxon>
    </lineage>
</organism>
<gene>
    <name evidence="1" type="ORF">F4553_000157</name>
</gene>
<comment type="caution">
    <text evidence="1">The sequence shown here is derived from an EMBL/GenBank/DDBJ whole genome shotgun (WGS) entry which is preliminary data.</text>
</comment>
<evidence type="ECO:0000313" key="2">
    <source>
        <dbReference type="Proteomes" id="UP000587527"/>
    </source>
</evidence>
<keyword evidence="2" id="KW-1185">Reference proteome</keyword>
<evidence type="ECO:0000313" key="1">
    <source>
        <dbReference type="EMBL" id="MBB5866778.1"/>
    </source>
</evidence>
<dbReference type="RefSeq" id="WP_246465788.1">
    <property type="nucleotide sequence ID" value="NZ_JACHMN010000001.1"/>
</dbReference>
<accession>A0A841BHI2</accession>
<protein>
    <submittedName>
        <fullName evidence="1">Uncharacterized protein</fullName>
    </submittedName>
</protein>
<sequence>MALTDAWAWLSEQGWADEQAVPDPVDEAYSVVMTAAAAGVAATADTATSIAAAYLATVVIGRDVRRGAVRGAGVTMASFLEMSCQP</sequence>
<name>A0A841BHI2_9ACTN</name>
<reference evidence="1 2" key="1">
    <citation type="submission" date="2020-08" db="EMBL/GenBank/DDBJ databases">
        <title>Sequencing the genomes of 1000 actinobacteria strains.</title>
        <authorList>
            <person name="Klenk H.-P."/>
        </authorList>
    </citation>
    <scope>NUCLEOTIDE SEQUENCE [LARGE SCALE GENOMIC DNA]</scope>
    <source>
        <strain evidence="1 2">DSM 45362</strain>
    </source>
</reference>
<dbReference type="EMBL" id="JACHMN010000001">
    <property type="protein sequence ID" value="MBB5866778.1"/>
    <property type="molecule type" value="Genomic_DNA"/>
</dbReference>
<proteinExistence type="predicted"/>